<dbReference type="OrthoDB" id="6779463at2759"/>
<feature type="compositionally biased region" description="Basic and acidic residues" evidence="1">
    <location>
        <begin position="172"/>
        <end position="182"/>
    </location>
</feature>
<dbReference type="AlphaFoldDB" id="A0A6P7F9Q1"/>
<keyword evidence="2" id="KW-0472">Membrane</keyword>
<protein>
    <submittedName>
        <fullName evidence="5">Uncharacterized protein LOC114327174</fullName>
    </submittedName>
</protein>
<keyword evidence="4" id="KW-1185">Reference proteome</keyword>
<evidence type="ECO:0000256" key="1">
    <source>
        <dbReference type="SAM" id="MobiDB-lite"/>
    </source>
</evidence>
<reference evidence="5" key="1">
    <citation type="submission" date="2025-04" db="UniProtKB">
        <authorList>
            <consortium name="RefSeq"/>
        </authorList>
    </citation>
    <scope>IDENTIFICATION</scope>
    <source>
        <tissue evidence="5">Whole insect</tissue>
    </source>
</reference>
<accession>A0A6P7F9Q1</accession>
<proteinExistence type="predicted"/>
<feature type="compositionally biased region" description="Polar residues" evidence="1">
    <location>
        <begin position="149"/>
        <end position="167"/>
    </location>
</feature>
<reference evidence="3" key="2">
    <citation type="submission" date="2025-05" db="UniProtKB">
        <authorList>
            <consortium name="EnsemblMetazoa"/>
        </authorList>
    </citation>
    <scope>IDENTIFICATION</scope>
</reference>
<dbReference type="RefSeq" id="XP_028131512.1">
    <property type="nucleotide sequence ID" value="XM_028275711.1"/>
</dbReference>
<dbReference type="Proteomes" id="UP001652700">
    <property type="component" value="Unplaced"/>
</dbReference>
<evidence type="ECO:0000313" key="5">
    <source>
        <dbReference type="RefSeq" id="XP_028131512.1"/>
    </source>
</evidence>
<evidence type="ECO:0000313" key="3">
    <source>
        <dbReference type="EnsemblMetazoa" id="XP_028131512.1"/>
    </source>
</evidence>
<feature type="compositionally biased region" description="Basic and acidic residues" evidence="1">
    <location>
        <begin position="126"/>
        <end position="139"/>
    </location>
</feature>
<sequence length="182" mass="20924">MNSSFPDPGWKLCPSLNSQIQYVCYATEQCCLTGCCTPFVYKQFKSWSFWLILLIVGAFLYCCWWFCKILKESRKKRQRNLLSRNMFLSTNSINGSPRTQGHIVDLFNCRENASSTKLSKSGDAPPKYRDALKMPRRQDTQTVEIHCDNQLTSVENNTETTASTSGDPPTYEDAKKYQNEKI</sequence>
<feature type="transmembrane region" description="Helical" evidence="2">
    <location>
        <begin position="47"/>
        <end position="67"/>
    </location>
</feature>
<gene>
    <name evidence="5" type="primary">LOC114327174</name>
</gene>
<name>A0A6P7F9Q1_DIAVI</name>
<feature type="region of interest" description="Disordered" evidence="1">
    <location>
        <begin position="115"/>
        <end position="182"/>
    </location>
</feature>
<dbReference type="KEGG" id="dvv:114327174"/>
<keyword evidence="2" id="KW-1133">Transmembrane helix</keyword>
<evidence type="ECO:0000313" key="4">
    <source>
        <dbReference type="Proteomes" id="UP001652700"/>
    </source>
</evidence>
<dbReference type="EnsemblMetazoa" id="XM_028275711.2">
    <property type="protein sequence ID" value="XP_028131512.1"/>
    <property type="gene ID" value="LOC114327174"/>
</dbReference>
<dbReference type="GeneID" id="114327174"/>
<evidence type="ECO:0000256" key="2">
    <source>
        <dbReference type="SAM" id="Phobius"/>
    </source>
</evidence>
<keyword evidence="2" id="KW-0812">Transmembrane</keyword>
<dbReference type="InParanoid" id="A0A6P7F9Q1"/>
<organism evidence="5">
    <name type="scientific">Diabrotica virgifera virgifera</name>
    <name type="common">western corn rootworm</name>
    <dbReference type="NCBI Taxonomy" id="50390"/>
    <lineage>
        <taxon>Eukaryota</taxon>
        <taxon>Metazoa</taxon>
        <taxon>Ecdysozoa</taxon>
        <taxon>Arthropoda</taxon>
        <taxon>Hexapoda</taxon>
        <taxon>Insecta</taxon>
        <taxon>Pterygota</taxon>
        <taxon>Neoptera</taxon>
        <taxon>Endopterygota</taxon>
        <taxon>Coleoptera</taxon>
        <taxon>Polyphaga</taxon>
        <taxon>Cucujiformia</taxon>
        <taxon>Chrysomeloidea</taxon>
        <taxon>Chrysomelidae</taxon>
        <taxon>Galerucinae</taxon>
        <taxon>Diabroticina</taxon>
        <taxon>Diabroticites</taxon>
        <taxon>Diabrotica</taxon>
    </lineage>
</organism>